<evidence type="ECO:0000313" key="2">
    <source>
        <dbReference type="Ensembl" id="ENSPEMP00000037208.1"/>
    </source>
</evidence>
<dbReference type="Ensembl" id="ENSPEMT00000034246.1">
    <property type="protein sequence ID" value="ENSPEMP00000037208.1"/>
    <property type="gene ID" value="ENSPEMG00000012918.2"/>
</dbReference>
<protein>
    <submittedName>
        <fullName evidence="2">C1q and tumor necrosis factor related protein 6</fullName>
    </submittedName>
</protein>
<organism evidence="2 3">
    <name type="scientific">Peromyscus maniculatus bairdii</name>
    <name type="common">Prairie deer mouse</name>
    <dbReference type="NCBI Taxonomy" id="230844"/>
    <lineage>
        <taxon>Eukaryota</taxon>
        <taxon>Metazoa</taxon>
        <taxon>Chordata</taxon>
        <taxon>Craniata</taxon>
        <taxon>Vertebrata</taxon>
        <taxon>Euteleostomi</taxon>
        <taxon>Mammalia</taxon>
        <taxon>Eutheria</taxon>
        <taxon>Euarchontoglires</taxon>
        <taxon>Glires</taxon>
        <taxon>Rodentia</taxon>
        <taxon>Myomorpha</taxon>
        <taxon>Muroidea</taxon>
        <taxon>Cricetidae</taxon>
        <taxon>Neotominae</taxon>
        <taxon>Peromyscus</taxon>
    </lineage>
</organism>
<dbReference type="Proteomes" id="UP000694547">
    <property type="component" value="Chromosome 20"/>
</dbReference>
<evidence type="ECO:0000313" key="3">
    <source>
        <dbReference type="Proteomes" id="UP000694547"/>
    </source>
</evidence>
<reference evidence="2" key="2">
    <citation type="submission" date="2025-08" db="UniProtKB">
        <authorList>
            <consortium name="Ensembl"/>
        </authorList>
    </citation>
    <scope>IDENTIFICATION</scope>
</reference>
<reference evidence="2" key="3">
    <citation type="submission" date="2025-09" db="UniProtKB">
        <authorList>
            <consortium name="Ensembl"/>
        </authorList>
    </citation>
    <scope>IDENTIFICATION</scope>
</reference>
<feature type="signal peptide" evidence="1">
    <location>
        <begin position="1"/>
        <end position="24"/>
    </location>
</feature>
<feature type="chain" id="PRO_5034222788" evidence="1">
    <location>
        <begin position="25"/>
        <end position="103"/>
    </location>
</feature>
<proteinExistence type="predicted"/>
<accession>A0A8C8W8K7</accession>
<keyword evidence="1" id="KW-0732">Signal</keyword>
<evidence type="ECO:0000256" key="1">
    <source>
        <dbReference type="SAM" id="SignalP"/>
    </source>
</evidence>
<name>A0A8C8W8K7_PERMB</name>
<dbReference type="AlphaFoldDB" id="A0A8C8W8K7"/>
<keyword evidence="3" id="KW-1185">Reference proteome</keyword>
<reference evidence="2 3" key="1">
    <citation type="submission" date="2018-10" db="EMBL/GenBank/DDBJ databases">
        <title>Improved assembly of the deer mouse Peromyscus maniculatus genome.</title>
        <authorList>
            <person name="Lassance J.-M."/>
            <person name="Hoekstra H.E."/>
        </authorList>
    </citation>
    <scope>NUCLEOTIDE SEQUENCE [LARGE SCALE GENOMIC DNA]</scope>
</reference>
<sequence length="103" mass="10991">TRVIMGTDSLGSLWAVLLLPLVFGVPTEEPTVQESVAPHLTKGCQRCCDPEEPLFSADAVHAPVSPSFRYVLPEVRPYINMTILKGDKGDRGPSGTLGKPGSS</sequence>
<dbReference type="GeneTree" id="ENSGT00940000160396"/>